<evidence type="ECO:0008006" key="3">
    <source>
        <dbReference type="Google" id="ProtNLM"/>
    </source>
</evidence>
<keyword evidence="2" id="KW-1185">Reference proteome</keyword>
<evidence type="ECO:0000313" key="1">
    <source>
        <dbReference type="EMBL" id="KAG0265523.1"/>
    </source>
</evidence>
<organism evidence="1 2">
    <name type="scientific">Mortierella polycephala</name>
    <dbReference type="NCBI Taxonomy" id="41804"/>
    <lineage>
        <taxon>Eukaryota</taxon>
        <taxon>Fungi</taxon>
        <taxon>Fungi incertae sedis</taxon>
        <taxon>Mucoromycota</taxon>
        <taxon>Mortierellomycotina</taxon>
        <taxon>Mortierellomycetes</taxon>
        <taxon>Mortierellales</taxon>
        <taxon>Mortierellaceae</taxon>
        <taxon>Mortierella</taxon>
    </lineage>
</organism>
<proteinExistence type="predicted"/>
<evidence type="ECO:0000313" key="2">
    <source>
        <dbReference type="Proteomes" id="UP000726737"/>
    </source>
</evidence>
<sequence>MKHSLQFVREIANLERYSLARANAGLYYNVIVGPRLQLQAHSQQIPHDPSQWIKLLTRPLTWLIQKHPSLSVVVGEHLSTKPTFLRMRSIDISRIIRVTSIQHPSEIANVVEQEHARPFDFLDVEVPLWRMVVVHVQDDDSFFLLYVFQHVIGDGRSGMALTEQLVQRLNVEAAEEAEALLAGPTESVSPLSTVVIPPEDPLPLPLEMRVNCSPSWSTLVKEATMSLLLPGFVKKAIEKKYWSGEVDATLEVPHETQAGMWFLTPEETSRVTRAAKAHSTTVQSILYTASVFAAKAVFLSTVEGERNQVSTTKDEFVYATPVSLRPLISPSVARHDQGGYVSEVTTRGIRVELDTEFWEMTAAYRKQVIESTTTAKGVRGMLEHVGLLDHLPTHQGAWEEFLRGLVTKEQHGRGSTLMLSNLGKAWEQEQPSSVAFRVQDGIFSQSGSIISGAVTLNAATANGVLSMIGTWQKATFTMGRERGEQFLTEFKRILLEATESERISYRFQDAFHHITQMQ</sequence>
<dbReference type="SUPFAM" id="SSF52777">
    <property type="entry name" value="CoA-dependent acyltransferases"/>
    <property type="match status" value="2"/>
</dbReference>
<accession>A0A9P6QEL1</accession>
<dbReference type="InterPro" id="IPR023213">
    <property type="entry name" value="CAT-like_dom_sf"/>
</dbReference>
<name>A0A9P6QEL1_9FUNG</name>
<dbReference type="Proteomes" id="UP000726737">
    <property type="component" value="Unassembled WGS sequence"/>
</dbReference>
<dbReference type="Gene3D" id="3.30.559.30">
    <property type="entry name" value="Nonribosomal peptide synthetase, condensation domain"/>
    <property type="match status" value="1"/>
</dbReference>
<protein>
    <recommendedName>
        <fullName evidence="3">Alcohol acetyltransferase</fullName>
    </recommendedName>
</protein>
<dbReference type="OrthoDB" id="2150604at2759"/>
<dbReference type="Gene3D" id="3.30.559.10">
    <property type="entry name" value="Chloramphenicol acetyltransferase-like domain"/>
    <property type="match status" value="1"/>
</dbReference>
<gene>
    <name evidence="1" type="ORF">BG011_004551</name>
</gene>
<dbReference type="EMBL" id="JAAAJA010000030">
    <property type="protein sequence ID" value="KAG0265523.1"/>
    <property type="molecule type" value="Genomic_DNA"/>
</dbReference>
<dbReference type="InterPro" id="IPR052058">
    <property type="entry name" value="Alcohol_O-acetyltransferase"/>
</dbReference>
<dbReference type="InterPro" id="IPR010828">
    <property type="entry name" value="Atf2/Sli1-like"/>
</dbReference>
<reference evidence="1" key="1">
    <citation type="journal article" date="2020" name="Fungal Divers.">
        <title>Resolving the Mortierellaceae phylogeny through synthesis of multi-gene phylogenetics and phylogenomics.</title>
        <authorList>
            <person name="Vandepol N."/>
            <person name="Liber J."/>
            <person name="Desiro A."/>
            <person name="Na H."/>
            <person name="Kennedy M."/>
            <person name="Barry K."/>
            <person name="Grigoriev I.V."/>
            <person name="Miller A.N."/>
            <person name="O'Donnell K."/>
            <person name="Stajich J.E."/>
            <person name="Bonito G."/>
        </authorList>
    </citation>
    <scope>NUCLEOTIDE SEQUENCE</scope>
    <source>
        <strain evidence="1">KOD948</strain>
    </source>
</reference>
<dbReference type="Pfam" id="PF07247">
    <property type="entry name" value="AATase"/>
    <property type="match status" value="1"/>
</dbReference>
<dbReference type="PANTHER" id="PTHR28037">
    <property type="entry name" value="ALCOHOL O-ACETYLTRANSFERASE 1-RELATED"/>
    <property type="match status" value="1"/>
</dbReference>
<comment type="caution">
    <text evidence="1">The sequence shown here is derived from an EMBL/GenBank/DDBJ whole genome shotgun (WGS) entry which is preliminary data.</text>
</comment>
<dbReference type="PANTHER" id="PTHR28037:SF1">
    <property type="entry name" value="ALCOHOL O-ACETYLTRANSFERASE 1-RELATED"/>
    <property type="match status" value="1"/>
</dbReference>
<dbReference type="AlphaFoldDB" id="A0A9P6QEL1"/>